<proteinExistence type="predicted"/>
<dbReference type="Pfam" id="PF00268">
    <property type="entry name" value="Ribonuc_red_sm"/>
    <property type="match status" value="1"/>
</dbReference>
<gene>
    <name evidence="2" type="ORF">E0687_07395</name>
</gene>
<dbReference type="Proteomes" id="UP000297668">
    <property type="component" value="Unassembled WGS sequence"/>
</dbReference>
<organism evidence="2 3">
    <name type="scientific">Thermus tengchongensis</name>
    <dbReference type="NCBI Taxonomy" id="1214928"/>
    <lineage>
        <taxon>Bacteria</taxon>
        <taxon>Thermotogati</taxon>
        <taxon>Deinococcota</taxon>
        <taxon>Deinococci</taxon>
        <taxon>Thermales</taxon>
        <taxon>Thermaceae</taxon>
        <taxon>Thermus</taxon>
    </lineage>
</organism>
<dbReference type="Gene3D" id="1.10.620.20">
    <property type="entry name" value="Ribonucleotide Reductase, subunit A"/>
    <property type="match status" value="1"/>
</dbReference>
<dbReference type="RefSeq" id="WP_135260319.1">
    <property type="nucleotide sequence ID" value="NZ_SJZF01000011.1"/>
</dbReference>
<dbReference type="InterPro" id="IPR012348">
    <property type="entry name" value="RNR-like"/>
</dbReference>
<dbReference type="InterPro" id="IPR009078">
    <property type="entry name" value="Ferritin-like_SF"/>
</dbReference>
<sequence length="302" mass="34055">MRTGFHTVERGLREEFPLRLYQKAKRLFWDPATLDFQQDRATFQNLPPEGQDLVLRLASLFLGGEEAVTLDLLPLLQAVTLDLLPLLQAVAREGRVEEEMYLTTFLLEEAKHVEFFARFLAEVGGQKGNLARYHGPHYRRIFQEILPESMERLWQDGSPEAQVEAALTYNVVVEGVLAETGYQGFYRLTERLEAAGQAMPGTLVGIRNVQRDESRHIAYGLYLISRHLGEHPGLWRRVEGRLALLLPEAMGVVGELFAAYPEGAPLGLSPEEFFAYASGQFQARMRLLEKARAVGTAALEDL</sequence>
<reference evidence="2 3" key="1">
    <citation type="submission" date="2019-03" db="EMBL/GenBank/DDBJ databases">
        <title>Thermus tengchongensis species for the arsenic transformation mechanism.</title>
        <authorList>
            <person name="Yuan G.C."/>
        </authorList>
    </citation>
    <scope>NUCLEOTIDE SEQUENCE [LARGE SCALE GENOMIC DNA]</scope>
    <source>
        <strain evidence="2 3">15W</strain>
    </source>
</reference>
<comment type="cofactor">
    <cofactor evidence="1">
        <name>Fe cation</name>
        <dbReference type="ChEBI" id="CHEBI:24875"/>
    </cofactor>
</comment>
<dbReference type="AlphaFoldDB" id="A0A4Y9FAT4"/>
<accession>A0A4Y9FAT4</accession>
<dbReference type="InterPro" id="IPR000358">
    <property type="entry name" value="RNR_small_fam"/>
</dbReference>
<dbReference type="SUPFAM" id="SSF47240">
    <property type="entry name" value="Ferritin-like"/>
    <property type="match status" value="1"/>
</dbReference>
<dbReference type="GO" id="GO:0016491">
    <property type="term" value="F:oxidoreductase activity"/>
    <property type="evidence" value="ECO:0007669"/>
    <property type="project" value="InterPro"/>
</dbReference>
<protein>
    <submittedName>
        <fullName evidence="2">Ribonucleotide-diphosphate reductase</fullName>
    </submittedName>
</protein>
<comment type="caution">
    <text evidence="2">The sequence shown here is derived from an EMBL/GenBank/DDBJ whole genome shotgun (WGS) entry which is preliminary data.</text>
</comment>
<evidence type="ECO:0000313" key="2">
    <source>
        <dbReference type="EMBL" id="TFU26206.1"/>
    </source>
</evidence>
<evidence type="ECO:0000313" key="3">
    <source>
        <dbReference type="Proteomes" id="UP000297668"/>
    </source>
</evidence>
<dbReference type="EMBL" id="SJZF01000011">
    <property type="protein sequence ID" value="TFU26206.1"/>
    <property type="molecule type" value="Genomic_DNA"/>
</dbReference>
<name>A0A4Y9FAT4_9DEIN</name>
<evidence type="ECO:0000256" key="1">
    <source>
        <dbReference type="ARBA" id="ARBA00001962"/>
    </source>
</evidence>
<dbReference type="GO" id="GO:0009263">
    <property type="term" value="P:deoxyribonucleotide biosynthetic process"/>
    <property type="evidence" value="ECO:0007669"/>
    <property type="project" value="InterPro"/>
</dbReference>